<dbReference type="InterPro" id="IPR014284">
    <property type="entry name" value="RNA_pol_sigma-70_dom"/>
</dbReference>
<proteinExistence type="predicted"/>
<dbReference type="InterPro" id="IPR013325">
    <property type="entry name" value="RNA_pol_sigma_r2"/>
</dbReference>
<feature type="domain" description="RNA polymerase sigma-70 region 2" evidence="1">
    <location>
        <begin position="17"/>
        <end position="85"/>
    </location>
</feature>
<gene>
    <name evidence="3" type="ORF">JIN84_14700</name>
</gene>
<dbReference type="InterPro" id="IPR013324">
    <property type="entry name" value="RNA_pol_sigma_r3/r4-like"/>
</dbReference>
<dbReference type="SUPFAM" id="SSF48452">
    <property type="entry name" value="TPR-like"/>
    <property type="match status" value="1"/>
</dbReference>
<dbReference type="Pfam" id="PF20239">
    <property type="entry name" value="DUF6596"/>
    <property type="match status" value="1"/>
</dbReference>
<comment type="caution">
    <text evidence="3">The sequence shown here is derived from an EMBL/GenBank/DDBJ whole genome shotgun (WGS) entry which is preliminary data.</text>
</comment>
<evidence type="ECO:0000259" key="1">
    <source>
        <dbReference type="Pfam" id="PF04542"/>
    </source>
</evidence>
<dbReference type="SUPFAM" id="SSF88946">
    <property type="entry name" value="Sigma2 domain of RNA polymerase sigma factors"/>
    <property type="match status" value="1"/>
</dbReference>
<dbReference type="InterPro" id="IPR011990">
    <property type="entry name" value="TPR-like_helical_dom_sf"/>
</dbReference>
<dbReference type="GO" id="GO:0003700">
    <property type="term" value="F:DNA-binding transcription factor activity"/>
    <property type="evidence" value="ECO:0007669"/>
    <property type="project" value="InterPro"/>
</dbReference>
<dbReference type="InterPro" id="IPR007627">
    <property type="entry name" value="RNA_pol_sigma70_r2"/>
</dbReference>
<feature type="domain" description="DUF6596" evidence="2">
    <location>
        <begin position="194"/>
        <end position="295"/>
    </location>
</feature>
<dbReference type="Proteomes" id="UP000600139">
    <property type="component" value="Unassembled WGS sequence"/>
</dbReference>
<dbReference type="NCBIfam" id="TIGR02937">
    <property type="entry name" value="sigma70-ECF"/>
    <property type="match status" value="1"/>
</dbReference>
<dbReference type="InterPro" id="IPR046531">
    <property type="entry name" value="DUF6596"/>
</dbReference>
<dbReference type="PANTHER" id="PTHR47756:SF2">
    <property type="entry name" value="BLL6612 PROTEIN"/>
    <property type="match status" value="1"/>
</dbReference>
<dbReference type="EMBL" id="JAENIK010000011">
    <property type="protein sequence ID" value="MBK1816872.1"/>
    <property type="molecule type" value="Genomic_DNA"/>
</dbReference>
<keyword evidence="4" id="KW-1185">Reference proteome</keyword>
<dbReference type="AlphaFoldDB" id="A0A934R5Q4"/>
<dbReference type="Gene3D" id="1.10.1740.10">
    <property type="match status" value="1"/>
</dbReference>
<dbReference type="RefSeq" id="WP_200351796.1">
    <property type="nucleotide sequence ID" value="NZ_BAABHZ010000006.1"/>
</dbReference>
<dbReference type="Pfam" id="PF04542">
    <property type="entry name" value="Sigma70_r2"/>
    <property type="match status" value="1"/>
</dbReference>
<organism evidence="3 4">
    <name type="scientific">Luteolibacter yonseiensis</name>
    <dbReference type="NCBI Taxonomy" id="1144680"/>
    <lineage>
        <taxon>Bacteria</taxon>
        <taxon>Pseudomonadati</taxon>
        <taxon>Verrucomicrobiota</taxon>
        <taxon>Verrucomicrobiia</taxon>
        <taxon>Verrucomicrobiales</taxon>
        <taxon>Verrucomicrobiaceae</taxon>
        <taxon>Luteolibacter</taxon>
    </lineage>
</organism>
<sequence>MTFSSSSQEIPRLTEHLFRQEAGKLVSALTGLFGMARLQLAEDVVQEAMIRALQTWPYHGIPENPAAWLMQTARNRALDIIRREKSFHTKQPAIIATLENWSGDSSVDSQPRFDDEIKDDRLRLIFACCHPLVSQDDQSALALKTLCGFSPGEIAKAYITSEAAIAKRLTRARQKIRDLGIPFEIPSGPDLAPRLESVLHVLYLLFNEGYKASSGDNLIREDLCAEAIGLTTLLADHPATSQPRTHALLALMLLNAARLPGRLDPQGGLLRLADQDRGTWHRPMIAQGLHHLTLSAEGDSLSEYHLQAIIAASHATAGDDASTDWPGILNRYDQWLGINDSPIIALNRAVAVAKVRGPAAGIEAVEAIRNRKPLENYYLIHAVLGEFEAQLGNYQTAVRHLQKALDLAEVKSEQSFLLKQLQGYEAHPS</sequence>
<evidence type="ECO:0000313" key="3">
    <source>
        <dbReference type="EMBL" id="MBK1816872.1"/>
    </source>
</evidence>
<evidence type="ECO:0000313" key="4">
    <source>
        <dbReference type="Proteomes" id="UP000600139"/>
    </source>
</evidence>
<protein>
    <submittedName>
        <fullName evidence="3">Sigma-70 family RNA polymerase sigma factor</fullName>
    </submittedName>
</protein>
<reference evidence="3" key="1">
    <citation type="submission" date="2021-01" db="EMBL/GenBank/DDBJ databases">
        <title>Modified the classification status of verrucomicrobia.</title>
        <authorList>
            <person name="Feng X."/>
        </authorList>
    </citation>
    <scope>NUCLEOTIDE SEQUENCE</scope>
    <source>
        <strain evidence="3">JCM 18052</strain>
    </source>
</reference>
<evidence type="ECO:0000259" key="2">
    <source>
        <dbReference type="Pfam" id="PF20239"/>
    </source>
</evidence>
<accession>A0A934R5Q4</accession>
<dbReference type="PANTHER" id="PTHR47756">
    <property type="entry name" value="BLL6612 PROTEIN-RELATED"/>
    <property type="match status" value="1"/>
</dbReference>
<dbReference type="SUPFAM" id="SSF88659">
    <property type="entry name" value="Sigma3 and sigma4 domains of RNA polymerase sigma factors"/>
    <property type="match status" value="1"/>
</dbReference>
<name>A0A934R5Q4_9BACT</name>
<dbReference type="GO" id="GO:0006352">
    <property type="term" value="P:DNA-templated transcription initiation"/>
    <property type="evidence" value="ECO:0007669"/>
    <property type="project" value="InterPro"/>
</dbReference>